<evidence type="ECO:0000259" key="7">
    <source>
        <dbReference type="PROSITE" id="PS50957"/>
    </source>
</evidence>
<evidence type="ECO:0000256" key="6">
    <source>
        <dbReference type="PROSITE-ProRule" id="PRU00331"/>
    </source>
</evidence>
<evidence type="ECO:0000256" key="4">
    <source>
        <dbReference type="ARBA" id="ARBA00022786"/>
    </source>
</evidence>
<dbReference type="Pfam" id="PF02099">
    <property type="entry name" value="Josephin"/>
    <property type="match status" value="1"/>
</dbReference>
<dbReference type="GO" id="GO:0016579">
    <property type="term" value="P:protein deubiquitination"/>
    <property type="evidence" value="ECO:0007669"/>
    <property type="project" value="InterPro"/>
</dbReference>
<proteinExistence type="predicted"/>
<organism evidence="8">
    <name type="scientific">Octactis speculum</name>
    <dbReference type="NCBI Taxonomy" id="3111310"/>
    <lineage>
        <taxon>Eukaryota</taxon>
        <taxon>Sar</taxon>
        <taxon>Stramenopiles</taxon>
        <taxon>Ochrophyta</taxon>
        <taxon>Dictyochophyceae</taxon>
        <taxon>Dictyochales</taxon>
        <taxon>Dictyochaceae</taxon>
        <taxon>Octactis</taxon>
    </lineage>
</organism>
<evidence type="ECO:0000256" key="1">
    <source>
        <dbReference type="ARBA" id="ARBA00000707"/>
    </source>
</evidence>
<dbReference type="InterPro" id="IPR006155">
    <property type="entry name" value="Josephin"/>
</dbReference>
<keyword evidence="5" id="KW-0378">Hydrolase</keyword>
<dbReference type="InterPro" id="IPR040053">
    <property type="entry name" value="JOSD1/2"/>
</dbReference>
<evidence type="ECO:0000256" key="3">
    <source>
        <dbReference type="ARBA" id="ARBA00022670"/>
    </source>
</evidence>
<feature type="domain" description="Josephin" evidence="7">
    <location>
        <begin position="1"/>
        <end position="184"/>
    </location>
</feature>
<keyword evidence="4" id="KW-0833">Ubl conjugation pathway</keyword>
<dbReference type="PANTHER" id="PTHR13291">
    <property type="entry name" value="JOSEPHIN 1, 2"/>
    <property type="match status" value="1"/>
</dbReference>
<evidence type="ECO:0000256" key="5">
    <source>
        <dbReference type="ARBA" id="ARBA00022801"/>
    </source>
</evidence>
<comment type="catalytic activity">
    <reaction evidence="1">
        <text>Thiol-dependent hydrolysis of ester, thioester, amide, peptide and isopeptide bonds formed by the C-terminal Gly of ubiquitin (a 76-residue protein attached to proteins as an intracellular targeting signal).</text>
        <dbReference type="EC" id="3.4.19.12"/>
    </reaction>
</comment>
<dbReference type="AlphaFoldDB" id="A0A7S2DB90"/>
<gene>
    <name evidence="8" type="ORF">DSPE1174_LOCUS20811</name>
</gene>
<protein>
    <recommendedName>
        <fullName evidence="2">ubiquitinyl hydrolase 1</fullName>
        <ecNumber evidence="2">3.4.19.12</ecNumber>
    </recommendedName>
</protein>
<dbReference type="GO" id="GO:0006508">
    <property type="term" value="P:proteolysis"/>
    <property type="evidence" value="ECO:0007669"/>
    <property type="project" value="UniProtKB-KW"/>
</dbReference>
<name>A0A7S2DB90_9STRA</name>
<comment type="caution">
    <text evidence="6">Lacks conserved residue(s) required for the propagation of feature annotation.</text>
</comment>
<dbReference type="EMBL" id="HBGS01040460">
    <property type="protein sequence ID" value="CAD9449634.1"/>
    <property type="molecule type" value="Transcribed_RNA"/>
</dbReference>
<keyword evidence="3" id="KW-0645">Protease</keyword>
<sequence>MQCGKHTLNALGGEKWVTTELLQEISDQLRQKDSTAGLFHPFHHWMGSWLGSWDIMVLVEALKLRQMKFSEHLARKPLHQVDADLVELQSKLNDADTVGVVLNEHSSGWWNRMFMGNHWYALILGPPSRQSLGHVETRLWFNSDSKLNAPVLVGKNGSVDDVLIWLRESMVARNGNCFLVQHDR</sequence>
<evidence type="ECO:0000313" key="8">
    <source>
        <dbReference type="EMBL" id="CAD9449634.1"/>
    </source>
</evidence>
<reference evidence="8" key="1">
    <citation type="submission" date="2021-01" db="EMBL/GenBank/DDBJ databases">
        <authorList>
            <person name="Corre E."/>
            <person name="Pelletier E."/>
            <person name="Niang G."/>
            <person name="Scheremetjew M."/>
            <person name="Finn R."/>
            <person name="Kale V."/>
            <person name="Holt S."/>
            <person name="Cochrane G."/>
            <person name="Meng A."/>
            <person name="Brown T."/>
            <person name="Cohen L."/>
        </authorList>
    </citation>
    <scope>NUCLEOTIDE SEQUENCE</scope>
    <source>
        <strain evidence="8">CCMP1381</strain>
    </source>
</reference>
<dbReference type="PROSITE" id="PS50957">
    <property type="entry name" value="JOSEPHIN"/>
    <property type="match status" value="1"/>
</dbReference>
<evidence type="ECO:0000256" key="2">
    <source>
        <dbReference type="ARBA" id="ARBA00012759"/>
    </source>
</evidence>
<accession>A0A7S2DB90</accession>
<dbReference type="Gene3D" id="3.90.70.40">
    <property type="match status" value="1"/>
</dbReference>
<dbReference type="PANTHER" id="PTHR13291:SF0">
    <property type="entry name" value="JOSEPHIN-LIKE PROTEIN"/>
    <property type="match status" value="1"/>
</dbReference>
<dbReference type="EC" id="3.4.19.12" evidence="2"/>
<dbReference type="GO" id="GO:0004843">
    <property type="term" value="F:cysteine-type deubiquitinase activity"/>
    <property type="evidence" value="ECO:0007669"/>
    <property type="project" value="UniProtKB-EC"/>
</dbReference>